<proteinExistence type="predicted"/>
<dbReference type="Proteomes" id="UP001215598">
    <property type="component" value="Unassembled WGS sequence"/>
</dbReference>
<comment type="caution">
    <text evidence="1">The sequence shown here is derived from an EMBL/GenBank/DDBJ whole genome shotgun (WGS) entry which is preliminary data.</text>
</comment>
<gene>
    <name evidence="1" type="ORF">B0H16DRAFT_1730540</name>
</gene>
<reference evidence="1" key="1">
    <citation type="submission" date="2023-03" db="EMBL/GenBank/DDBJ databases">
        <title>Massive genome expansion in bonnet fungi (Mycena s.s.) driven by repeated elements and novel gene families across ecological guilds.</title>
        <authorList>
            <consortium name="Lawrence Berkeley National Laboratory"/>
            <person name="Harder C.B."/>
            <person name="Miyauchi S."/>
            <person name="Viragh M."/>
            <person name="Kuo A."/>
            <person name="Thoen E."/>
            <person name="Andreopoulos B."/>
            <person name="Lu D."/>
            <person name="Skrede I."/>
            <person name="Drula E."/>
            <person name="Henrissat B."/>
            <person name="Morin E."/>
            <person name="Kohler A."/>
            <person name="Barry K."/>
            <person name="LaButti K."/>
            <person name="Morin E."/>
            <person name="Salamov A."/>
            <person name="Lipzen A."/>
            <person name="Mereny Z."/>
            <person name="Hegedus B."/>
            <person name="Baldrian P."/>
            <person name="Stursova M."/>
            <person name="Weitz H."/>
            <person name="Taylor A."/>
            <person name="Grigoriev I.V."/>
            <person name="Nagy L.G."/>
            <person name="Martin F."/>
            <person name="Kauserud H."/>
        </authorList>
    </citation>
    <scope>NUCLEOTIDE SEQUENCE</scope>
    <source>
        <strain evidence="1">CBHHK182m</strain>
    </source>
</reference>
<organism evidence="1 2">
    <name type="scientific">Mycena metata</name>
    <dbReference type="NCBI Taxonomy" id="1033252"/>
    <lineage>
        <taxon>Eukaryota</taxon>
        <taxon>Fungi</taxon>
        <taxon>Dikarya</taxon>
        <taxon>Basidiomycota</taxon>
        <taxon>Agaricomycotina</taxon>
        <taxon>Agaricomycetes</taxon>
        <taxon>Agaricomycetidae</taxon>
        <taxon>Agaricales</taxon>
        <taxon>Marasmiineae</taxon>
        <taxon>Mycenaceae</taxon>
        <taxon>Mycena</taxon>
    </lineage>
</organism>
<keyword evidence="2" id="KW-1185">Reference proteome</keyword>
<dbReference type="EMBL" id="JARKIB010000118">
    <property type="protein sequence ID" value="KAJ7737126.1"/>
    <property type="molecule type" value="Genomic_DNA"/>
</dbReference>
<evidence type="ECO:0000313" key="2">
    <source>
        <dbReference type="Proteomes" id="UP001215598"/>
    </source>
</evidence>
<name>A0AAD7MXZ3_9AGAR</name>
<accession>A0AAD7MXZ3</accession>
<evidence type="ECO:0000313" key="1">
    <source>
        <dbReference type="EMBL" id="KAJ7737126.1"/>
    </source>
</evidence>
<protein>
    <submittedName>
        <fullName evidence="1">Uncharacterized protein</fullName>
    </submittedName>
</protein>
<sequence length="181" mass="19896">MSAIADIPRGHRKKPFVARPFAQLELDITDSELQYVQPLPDLPRLRSFASNNFTSQQDLANTAPTVSELRLLIHSPRVLPLSITSLEIRSPLSTAELLVLLQRIPALADLTCVVNECSGKAAPIIFPNLRSLAIESMQLETTAVLPSQTCAHCTFSVPYTQKCSELSSNALRARFPTLNCI</sequence>
<dbReference type="AlphaFoldDB" id="A0AAD7MXZ3"/>